<evidence type="ECO:0000313" key="1">
    <source>
        <dbReference type="EMBL" id="SBO15038.1"/>
    </source>
</evidence>
<sequence length="51" mass="5861">MRSVATFKYLSIVQKCRVALSFLPLKLGAFSHGFRERHMEKPMISSTFLIS</sequence>
<gene>
    <name evidence="1" type="ORF">ANAPC1_01416</name>
</gene>
<protein>
    <submittedName>
        <fullName evidence="1">Uncharacterized protein</fullName>
    </submittedName>
</protein>
<proteinExistence type="predicted"/>
<dbReference type="AlphaFoldDB" id="A0AA45UU33"/>
<dbReference type="EMBL" id="FLLR01000164">
    <property type="protein sequence ID" value="SBO15038.1"/>
    <property type="molecule type" value="Genomic_DNA"/>
</dbReference>
<reference evidence="2" key="1">
    <citation type="submission" date="2016-03" db="EMBL/GenBank/DDBJ databases">
        <authorList>
            <person name="Loux Valentin"/>
        </authorList>
    </citation>
    <scope>NUCLEOTIDE SEQUENCE [LARGE SCALE GENOMIC DNA]</scope>
    <source>
        <strain evidence="2">C1</strain>
    </source>
</reference>
<organism evidence="1 2">
    <name type="scientific">Anaplasma phagocytophilum</name>
    <name type="common">Ehrlichia phagocytophila</name>
    <dbReference type="NCBI Taxonomy" id="948"/>
    <lineage>
        <taxon>Bacteria</taxon>
        <taxon>Pseudomonadati</taxon>
        <taxon>Pseudomonadota</taxon>
        <taxon>Alphaproteobacteria</taxon>
        <taxon>Rickettsiales</taxon>
        <taxon>Anaplasmataceae</taxon>
        <taxon>Anaplasma</taxon>
        <taxon>phagocytophilum group</taxon>
    </lineage>
</organism>
<dbReference type="Proteomes" id="UP000078419">
    <property type="component" value="Unassembled WGS sequence"/>
</dbReference>
<comment type="caution">
    <text evidence="1">The sequence shown here is derived from an EMBL/GenBank/DDBJ whole genome shotgun (WGS) entry which is preliminary data.</text>
</comment>
<evidence type="ECO:0000313" key="2">
    <source>
        <dbReference type="Proteomes" id="UP000078419"/>
    </source>
</evidence>
<name>A0AA45UU33_ANAPH</name>
<accession>A0AA45UU33</accession>